<dbReference type="InterPro" id="IPR011006">
    <property type="entry name" value="CheY-like_superfamily"/>
</dbReference>
<accession>A0A3S9VS75</accession>
<dbReference type="GO" id="GO:0003677">
    <property type="term" value="F:DNA binding"/>
    <property type="evidence" value="ECO:0007669"/>
    <property type="project" value="UniProtKB-KW"/>
</dbReference>
<dbReference type="EMBL" id="CP032819">
    <property type="protein sequence ID" value="AZS29416.1"/>
    <property type="molecule type" value="Genomic_DNA"/>
</dbReference>
<dbReference type="PANTHER" id="PTHR44591">
    <property type="entry name" value="STRESS RESPONSE REGULATOR PROTEIN 1"/>
    <property type="match status" value="1"/>
</dbReference>
<dbReference type="OrthoDB" id="9789181at2"/>
<dbReference type="SMART" id="SM00448">
    <property type="entry name" value="REC"/>
    <property type="match status" value="1"/>
</dbReference>
<evidence type="ECO:0000313" key="4">
    <source>
        <dbReference type="EMBL" id="AZS29416.1"/>
    </source>
</evidence>
<feature type="domain" description="Response regulatory" evidence="3">
    <location>
        <begin position="4"/>
        <end position="120"/>
    </location>
</feature>
<dbReference type="PROSITE" id="PS50110">
    <property type="entry name" value="RESPONSE_REGULATORY"/>
    <property type="match status" value="1"/>
</dbReference>
<sequence>MSKNILIVDDKPEIAKVITIQLSRDYNVHAEGNPIEALAWMYAGNIPDLIISDVNMPEMDGRTFLKQLKASSTFNFIPVIILSSLESSNDRIELLEAGASDFVLKPFNPQELKIRVRNLLR</sequence>
<organism evidence="4 5">
    <name type="scientific">Butyricimonas faecalis</name>
    <dbReference type="NCBI Taxonomy" id="2093856"/>
    <lineage>
        <taxon>Bacteria</taxon>
        <taxon>Pseudomonadati</taxon>
        <taxon>Bacteroidota</taxon>
        <taxon>Bacteroidia</taxon>
        <taxon>Bacteroidales</taxon>
        <taxon>Odoribacteraceae</taxon>
        <taxon>Butyricimonas</taxon>
    </lineage>
</organism>
<evidence type="ECO:0000259" key="3">
    <source>
        <dbReference type="PROSITE" id="PS50110"/>
    </source>
</evidence>
<name>A0A3S9VS75_9BACT</name>
<dbReference type="RefSeq" id="WP_106480163.1">
    <property type="nucleotide sequence ID" value="NZ_CP032819.1"/>
</dbReference>
<keyword evidence="5" id="KW-1185">Reference proteome</keyword>
<evidence type="ECO:0000256" key="2">
    <source>
        <dbReference type="PROSITE-ProRule" id="PRU00169"/>
    </source>
</evidence>
<keyword evidence="1 2" id="KW-0597">Phosphoprotein</keyword>
<keyword evidence="4" id="KW-0238">DNA-binding</keyword>
<dbReference type="Pfam" id="PF00072">
    <property type="entry name" value="Response_reg"/>
    <property type="match status" value="1"/>
</dbReference>
<proteinExistence type="predicted"/>
<dbReference type="SUPFAM" id="SSF52172">
    <property type="entry name" value="CheY-like"/>
    <property type="match status" value="1"/>
</dbReference>
<evidence type="ECO:0000256" key="1">
    <source>
        <dbReference type="ARBA" id="ARBA00022553"/>
    </source>
</evidence>
<dbReference type="PANTHER" id="PTHR44591:SF3">
    <property type="entry name" value="RESPONSE REGULATORY DOMAIN-CONTAINING PROTEIN"/>
    <property type="match status" value="1"/>
</dbReference>
<dbReference type="InterPro" id="IPR050595">
    <property type="entry name" value="Bact_response_regulator"/>
</dbReference>
<gene>
    <name evidence="4" type="ORF">D8S85_07465</name>
</gene>
<dbReference type="GO" id="GO:0000160">
    <property type="term" value="P:phosphorelay signal transduction system"/>
    <property type="evidence" value="ECO:0007669"/>
    <property type="project" value="InterPro"/>
</dbReference>
<reference evidence="4 5" key="1">
    <citation type="submission" date="2018-10" db="EMBL/GenBank/DDBJ databases">
        <title>Butyricimonas faecalis sp. nov., isolated from human faeces and emended description of the genus Butyricimonas.</title>
        <authorList>
            <person name="Le Roy T."/>
            <person name="Van der Smissen P."/>
            <person name="Paquot A."/>
            <person name="Delzenne N."/>
            <person name="Muccioli G."/>
            <person name="Collet J.-F."/>
            <person name="Cani P.D."/>
        </authorList>
    </citation>
    <scope>NUCLEOTIDE SEQUENCE [LARGE SCALE GENOMIC DNA]</scope>
    <source>
        <strain evidence="4 5">H184</strain>
    </source>
</reference>
<dbReference type="AlphaFoldDB" id="A0A3S9VS75"/>
<dbReference type="Proteomes" id="UP000270673">
    <property type="component" value="Chromosome"/>
</dbReference>
<dbReference type="Gene3D" id="3.40.50.2300">
    <property type="match status" value="1"/>
</dbReference>
<protein>
    <submittedName>
        <fullName evidence="4">DNA-binding response regulator</fullName>
    </submittedName>
</protein>
<dbReference type="KEGG" id="buy:D8S85_07465"/>
<feature type="modified residue" description="4-aspartylphosphate" evidence="2">
    <location>
        <position position="53"/>
    </location>
</feature>
<dbReference type="InterPro" id="IPR001789">
    <property type="entry name" value="Sig_transdc_resp-reg_receiver"/>
</dbReference>
<evidence type="ECO:0000313" key="5">
    <source>
        <dbReference type="Proteomes" id="UP000270673"/>
    </source>
</evidence>